<dbReference type="KEGG" id="tng:GSTEN00007107G001"/>
<feature type="non-terminal residue" evidence="1">
    <location>
        <position position="1"/>
    </location>
</feature>
<gene>
    <name evidence="1" type="ORF">GSTENG00007107001</name>
</gene>
<reference evidence="1" key="1">
    <citation type="journal article" date="2004" name="Nature">
        <title>Genome duplication in the teleost fish Tetraodon nigroviridis reveals the early vertebrate proto-karyotype.</title>
        <authorList>
            <person name="Jaillon O."/>
            <person name="Aury J.-M."/>
            <person name="Brunet F."/>
            <person name="Petit J.-L."/>
            <person name="Stange-Thomann N."/>
            <person name="Mauceli E."/>
            <person name="Bouneau L."/>
            <person name="Fischer C."/>
            <person name="Ozouf-Costaz C."/>
            <person name="Bernot A."/>
            <person name="Nicaud S."/>
            <person name="Jaffe D."/>
            <person name="Fisher S."/>
            <person name="Lutfalla G."/>
            <person name="Dossat C."/>
            <person name="Segurens B."/>
            <person name="Dasilva C."/>
            <person name="Salanoubat M."/>
            <person name="Levy M."/>
            <person name="Boudet N."/>
            <person name="Castellano S."/>
            <person name="Anthouard V."/>
            <person name="Jubin C."/>
            <person name="Castelli V."/>
            <person name="Katinka M."/>
            <person name="Vacherie B."/>
            <person name="Biemont C."/>
            <person name="Skalli Z."/>
            <person name="Cattolico L."/>
            <person name="Poulain J."/>
            <person name="De Berardinis V."/>
            <person name="Cruaud C."/>
            <person name="Duprat S."/>
            <person name="Brottier P."/>
            <person name="Coutanceau J.-P."/>
            <person name="Gouzy J."/>
            <person name="Parra G."/>
            <person name="Lardier G."/>
            <person name="Chapple C."/>
            <person name="McKernan K.J."/>
            <person name="McEwan P."/>
            <person name="Bosak S."/>
            <person name="Kellis M."/>
            <person name="Volff J.-N."/>
            <person name="Guigo R."/>
            <person name="Zody M.C."/>
            <person name="Mesirov J."/>
            <person name="Lindblad-Toh K."/>
            <person name="Birren B."/>
            <person name="Nusbaum C."/>
            <person name="Kahn D."/>
            <person name="Robinson-Rechavi M."/>
            <person name="Laudet V."/>
            <person name="Schachter V."/>
            <person name="Quetier F."/>
            <person name="Saurin W."/>
            <person name="Scarpelli C."/>
            <person name="Wincker P."/>
            <person name="Lander E.S."/>
            <person name="Weissenbach J."/>
            <person name="Roest Crollius H."/>
        </authorList>
    </citation>
    <scope>NUCLEOTIDE SEQUENCE [LARGE SCALE GENOMIC DNA]</scope>
</reference>
<organism evidence="1">
    <name type="scientific">Tetraodon nigroviridis</name>
    <name type="common">Spotted green pufferfish</name>
    <name type="synonym">Chelonodon nigroviridis</name>
    <dbReference type="NCBI Taxonomy" id="99883"/>
    <lineage>
        <taxon>Eukaryota</taxon>
        <taxon>Metazoa</taxon>
        <taxon>Chordata</taxon>
        <taxon>Craniata</taxon>
        <taxon>Vertebrata</taxon>
        <taxon>Euteleostomi</taxon>
        <taxon>Actinopterygii</taxon>
        <taxon>Neopterygii</taxon>
        <taxon>Teleostei</taxon>
        <taxon>Neoteleostei</taxon>
        <taxon>Acanthomorphata</taxon>
        <taxon>Eupercaria</taxon>
        <taxon>Tetraodontiformes</taxon>
        <taxon>Tetradontoidea</taxon>
        <taxon>Tetraodontidae</taxon>
        <taxon>Tetraodon</taxon>
    </lineage>
</organism>
<protein>
    <submittedName>
        <fullName evidence="1">(spotted green pufferfish) hypothetical protein</fullName>
    </submittedName>
</protein>
<proteinExistence type="predicted"/>
<name>Q4T4X1_TETNG</name>
<accession>Q4T4X1</accession>
<dbReference type="EMBL" id="CAAE01009515">
    <property type="protein sequence ID" value="CAF92061.1"/>
    <property type="molecule type" value="Genomic_DNA"/>
</dbReference>
<dbReference type="AlphaFoldDB" id="Q4T4X1"/>
<reference evidence="1" key="2">
    <citation type="submission" date="2004-02" db="EMBL/GenBank/DDBJ databases">
        <authorList>
            <consortium name="Genoscope"/>
            <consortium name="Whitehead Institute Centre for Genome Research"/>
        </authorList>
    </citation>
    <scope>NUCLEOTIDE SEQUENCE</scope>
</reference>
<sequence length="46" mass="5327">TSANSLFGAILRSVARWRPCVWSETRTPDWEKDSATSCLRYHDRLS</sequence>
<comment type="caution">
    <text evidence="1">The sequence shown here is derived from an EMBL/GenBank/DDBJ whole genome shotgun (WGS) entry which is preliminary data.</text>
</comment>
<evidence type="ECO:0000313" key="1">
    <source>
        <dbReference type="EMBL" id="CAF92061.1"/>
    </source>
</evidence>